<reference evidence="3 4" key="1">
    <citation type="submission" date="2019-10" db="EMBL/GenBank/DDBJ databases">
        <title>New species of Slilvanegrellaceae.</title>
        <authorList>
            <person name="Pitt A."/>
            <person name="Hahn M.W."/>
        </authorList>
    </citation>
    <scope>NUCLEOTIDE SEQUENCE [LARGE SCALE GENOMIC DNA]</scope>
    <source>
        <strain evidence="3 4">SP-Ram-0.45-NSY-1</strain>
    </source>
</reference>
<evidence type="ECO:0000256" key="1">
    <source>
        <dbReference type="SAM" id="MobiDB-lite"/>
    </source>
</evidence>
<dbReference type="RefSeq" id="WP_153418878.1">
    <property type="nucleotide sequence ID" value="NZ_WFLM01000002.1"/>
</dbReference>
<evidence type="ECO:0000313" key="4">
    <source>
        <dbReference type="Proteomes" id="UP000437748"/>
    </source>
</evidence>
<feature type="domain" description="HTH cro/C1-type" evidence="2">
    <location>
        <begin position="49"/>
        <end position="75"/>
    </location>
</feature>
<keyword evidence="4" id="KW-1185">Reference proteome</keyword>
<dbReference type="InterPro" id="IPR001387">
    <property type="entry name" value="Cro/C1-type_HTH"/>
</dbReference>
<feature type="region of interest" description="Disordered" evidence="1">
    <location>
        <begin position="79"/>
        <end position="144"/>
    </location>
</feature>
<dbReference type="OrthoDB" id="5771335at2"/>
<name>A0A6N6VUQ3_9BACT</name>
<gene>
    <name evidence="3" type="ORF">GCL60_04820</name>
</gene>
<proteinExistence type="predicted"/>
<comment type="caution">
    <text evidence="3">The sequence shown here is derived from an EMBL/GenBank/DDBJ whole genome shotgun (WGS) entry which is preliminary data.</text>
</comment>
<organism evidence="3 4">
    <name type="scientific">Silvanigrella paludirubra</name>
    <dbReference type="NCBI Taxonomy" id="2499159"/>
    <lineage>
        <taxon>Bacteria</taxon>
        <taxon>Pseudomonadati</taxon>
        <taxon>Bdellovibrionota</taxon>
        <taxon>Oligoflexia</taxon>
        <taxon>Silvanigrellales</taxon>
        <taxon>Silvanigrellaceae</taxon>
        <taxon>Silvanigrella</taxon>
    </lineage>
</organism>
<dbReference type="EMBL" id="WFLM01000002">
    <property type="protein sequence ID" value="KAB8039584.1"/>
    <property type="molecule type" value="Genomic_DNA"/>
</dbReference>
<dbReference type="Proteomes" id="UP000437748">
    <property type="component" value="Unassembled WGS sequence"/>
</dbReference>
<protein>
    <recommendedName>
        <fullName evidence="2">HTH cro/C1-type domain-containing protein</fullName>
    </recommendedName>
</protein>
<evidence type="ECO:0000313" key="3">
    <source>
        <dbReference type="EMBL" id="KAB8039584.1"/>
    </source>
</evidence>
<dbReference type="AlphaFoldDB" id="A0A6N6VUQ3"/>
<sequence length="144" mass="16781">MFANFENTNLTKPFTLSNGMILLEIMNQKKKKFDDLFSILGPRVLILEIINGKRKLTVNQIKKLSEYFEMSPDIFLIEENQPNSSSSHFENQSLEQNPFSNQEDQNMENFGSSSMDNENSNSHLENSFEHNDSSNYPMKPFWED</sequence>
<evidence type="ECO:0000259" key="2">
    <source>
        <dbReference type="PROSITE" id="PS50943"/>
    </source>
</evidence>
<dbReference type="PROSITE" id="PS50943">
    <property type="entry name" value="HTH_CROC1"/>
    <property type="match status" value="1"/>
</dbReference>
<dbReference type="GO" id="GO:0003677">
    <property type="term" value="F:DNA binding"/>
    <property type="evidence" value="ECO:0007669"/>
    <property type="project" value="InterPro"/>
</dbReference>
<accession>A0A6N6VUQ3</accession>
<feature type="compositionally biased region" description="Polar residues" evidence="1">
    <location>
        <begin position="80"/>
        <end position="125"/>
    </location>
</feature>
<dbReference type="InterPro" id="IPR010982">
    <property type="entry name" value="Lambda_DNA-bd_dom_sf"/>
</dbReference>
<dbReference type="Gene3D" id="1.10.260.40">
    <property type="entry name" value="lambda repressor-like DNA-binding domains"/>
    <property type="match status" value="1"/>
</dbReference>